<organism evidence="1 2">
    <name type="scientific">Nephila pilipes</name>
    <name type="common">Giant wood spider</name>
    <name type="synonym">Nephila maculata</name>
    <dbReference type="NCBI Taxonomy" id="299642"/>
    <lineage>
        <taxon>Eukaryota</taxon>
        <taxon>Metazoa</taxon>
        <taxon>Ecdysozoa</taxon>
        <taxon>Arthropoda</taxon>
        <taxon>Chelicerata</taxon>
        <taxon>Arachnida</taxon>
        <taxon>Araneae</taxon>
        <taxon>Araneomorphae</taxon>
        <taxon>Entelegynae</taxon>
        <taxon>Araneoidea</taxon>
        <taxon>Nephilidae</taxon>
        <taxon>Nephila</taxon>
    </lineage>
</organism>
<proteinExistence type="predicted"/>
<name>A0A8X6USD4_NEPPI</name>
<dbReference type="EMBL" id="BMAW01041024">
    <property type="protein sequence ID" value="GFU62048.1"/>
    <property type="molecule type" value="Genomic_DNA"/>
</dbReference>
<reference evidence="1" key="1">
    <citation type="submission" date="2020-08" db="EMBL/GenBank/DDBJ databases">
        <title>Multicomponent nature underlies the extraordinary mechanical properties of spider dragline silk.</title>
        <authorList>
            <person name="Kono N."/>
            <person name="Nakamura H."/>
            <person name="Mori M."/>
            <person name="Yoshida Y."/>
            <person name="Ohtoshi R."/>
            <person name="Malay A.D."/>
            <person name="Moran D.A.P."/>
            <person name="Tomita M."/>
            <person name="Numata K."/>
            <person name="Arakawa K."/>
        </authorList>
    </citation>
    <scope>NUCLEOTIDE SEQUENCE</scope>
</reference>
<evidence type="ECO:0000313" key="1">
    <source>
        <dbReference type="EMBL" id="GFU62048.1"/>
    </source>
</evidence>
<gene>
    <name evidence="1" type="ORF">NPIL_226421</name>
</gene>
<protein>
    <submittedName>
        <fullName evidence="1">Uncharacterized protein</fullName>
    </submittedName>
</protein>
<dbReference type="Proteomes" id="UP000887013">
    <property type="component" value="Unassembled WGS sequence"/>
</dbReference>
<dbReference type="OrthoDB" id="6424004at2759"/>
<comment type="caution">
    <text evidence="1">The sequence shown here is derived from an EMBL/GenBank/DDBJ whole genome shotgun (WGS) entry which is preliminary data.</text>
</comment>
<sequence length="103" mass="11846">MNPTVSKHGSGKHNHVDILTRGLVSRYLINSEKWCHGPELIRDPEDLWPKEKESEYKSVNSLKLLPNINLALYSRIQKKSWIQTCLATRLKCVASNFFVITLP</sequence>
<keyword evidence="2" id="KW-1185">Reference proteome</keyword>
<accession>A0A8X6USD4</accession>
<evidence type="ECO:0000313" key="2">
    <source>
        <dbReference type="Proteomes" id="UP000887013"/>
    </source>
</evidence>
<dbReference type="AlphaFoldDB" id="A0A8X6USD4"/>